<keyword evidence="1" id="KW-0812">Transmembrane</keyword>
<dbReference type="GO" id="GO:0006465">
    <property type="term" value="P:signal peptide processing"/>
    <property type="evidence" value="ECO:0007669"/>
    <property type="project" value="InterPro"/>
</dbReference>
<sequence>MSGRRSRFKDAPLLAWGEALRLRKEVQRRRRWRFFLVGLGAGLVLGAAILPPTPRLLWNASASAPIGLYQVSPGAPVMTGDMVVARVPEPFRALAAARRYLPRNVPLVKRVAAEAGDEVCALGDQVFVNGRPVARRKKFDAMGRVMPWWHGCRMLRRQQLFLLMESPNSFDGRYVGVSEGTDLIGKAQLLWRR</sequence>
<dbReference type="Pfam" id="PF10502">
    <property type="entry name" value="Peptidase_S26"/>
    <property type="match status" value="1"/>
</dbReference>
<evidence type="ECO:0000256" key="1">
    <source>
        <dbReference type="SAM" id="Phobius"/>
    </source>
</evidence>
<dbReference type="SUPFAM" id="SSF51306">
    <property type="entry name" value="LexA/Signal peptidase"/>
    <property type="match status" value="1"/>
</dbReference>
<proteinExistence type="predicted"/>
<accession>A0A0J9CUU9</accession>
<evidence type="ECO:0000313" key="4">
    <source>
        <dbReference type="Proteomes" id="UP000037029"/>
    </source>
</evidence>
<dbReference type="EMBL" id="CP020925">
    <property type="protein sequence ID" value="ATP17574.1"/>
    <property type="molecule type" value="Genomic_DNA"/>
</dbReference>
<dbReference type="Proteomes" id="UP000037029">
    <property type="component" value="Chromosome"/>
</dbReference>
<gene>
    <name evidence="3" type="ORF">BV87_03665</name>
</gene>
<keyword evidence="1" id="KW-1133">Transmembrane helix</keyword>
<evidence type="ECO:0000313" key="3">
    <source>
        <dbReference type="EMBL" id="ATP17574.1"/>
    </source>
</evidence>
<dbReference type="InterPro" id="IPR019533">
    <property type="entry name" value="Peptidase_S26"/>
</dbReference>
<dbReference type="RefSeq" id="WP_048939319.1">
    <property type="nucleotide sequence ID" value="NZ_CP020925.1"/>
</dbReference>
<name>A0A0J9CUU9_SPHYA</name>
<reference evidence="3 4" key="1">
    <citation type="submission" date="2017-04" db="EMBL/GenBank/DDBJ databases">
        <title>Characterization, genome and methylation analysis of a phthalic acid esters degrading strain Sphingobium yanoikuyae SHJ.</title>
        <authorList>
            <person name="Feng L."/>
        </authorList>
    </citation>
    <scope>NUCLEOTIDE SEQUENCE [LARGE SCALE GENOMIC DNA]</scope>
    <source>
        <strain evidence="3 4">SHJ</strain>
    </source>
</reference>
<dbReference type="GO" id="GO:0004252">
    <property type="term" value="F:serine-type endopeptidase activity"/>
    <property type="evidence" value="ECO:0007669"/>
    <property type="project" value="InterPro"/>
</dbReference>
<dbReference type="AlphaFoldDB" id="A0A0J9CUU9"/>
<evidence type="ECO:0000259" key="2">
    <source>
        <dbReference type="Pfam" id="PF10502"/>
    </source>
</evidence>
<protein>
    <submittedName>
        <fullName evidence="3">S26 family signal peptidase</fullName>
    </submittedName>
</protein>
<feature type="domain" description="Peptidase S26" evidence="2">
    <location>
        <begin position="33"/>
        <end position="191"/>
    </location>
</feature>
<dbReference type="Gene3D" id="2.10.109.10">
    <property type="entry name" value="Umud Fragment, subunit A"/>
    <property type="match status" value="1"/>
</dbReference>
<organism evidence="3 4">
    <name type="scientific">Sphingobium yanoikuyae</name>
    <name type="common">Sphingomonas yanoikuyae</name>
    <dbReference type="NCBI Taxonomy" id="13690"/>
    <lineage>
        <taxon>Bacteria</taxon>
        <taxon>Pseudomonadati</taxon>
        <taxon>Pseudomonadota</taxon>
        <taxon>Alphaproteobacteria</taxon>
        <taxon>Sphingomonadales</taxon>
        <taxon>Sphingomonadaceae</taxon>
        <taxon>Sphingobium</taxon>
    </lineage>
</organism>
<dbReference type="InterPro" id="IPR036286">
    <property type="entry name" value="LexA/Signal_pep-like_sf"/>
</dbReference>
<keyword evidence="1" id="KW-0472">Membrane</keyword>
<feature type="transmembrane region" description="Helical" evidence="1">
    <location>
        <begin position="32"/>
        <end position="50"/>
    </location>
</feature>